<feature type="transmembrane region" description="Helical" evidence="9">
    <location>
        <begin position="112"/>
        <end position="137"/>
    </location>
</feature>
<dbReference type="GO" id="GO:0005774">
    <property type="term" value="C:vacuolar membrane"/>
    <property type="evidence" value="ECO:0007669"/>
    <property type="project" value="UniProtKB-SubCell"/>
</dbReference>
<dbReference type="Proteomes" id="UP000002313">
    <property type="component" value="Chromosome IX"/>
</dbReference>
<dbReference type="GO" id="GO:0015189">
    <property type="term" value="F:L-lysine transmembrane transporter activity"/>
    <property type="evidence" value="ECO:0007669"/>
    <property type="project" value="TreeGrafter"/>
</dbReference>
<feature type="transmembrane region" description="Helical" evidence="9">
    <location>
        <begin position="362"/>
        <end position="384"/>
    </location>
</feature>
<dbReference type="GO" id="GO:0061459">
    <property type="term" value="F:L-arginine transmembrane transporter activity"/>
    <property type="evidence" value="ECO:0007669"/>
    <property type="project" value="TreeGrafter"/>
</dbReference>
<keyword evidence="12" id="KW-1185">Reference proteome</keyword>
<evidence type="ECO:0000256" key="6">
    <source>
        <dbReference type="ARBA" id="ARBA00022970"/>
    </source>
</evidence>
<dbReference type="Pfam" id="PF01490">
    <property type="entry name" value="Aa_trans"/>
    <property type="match status" value="1"/>
</dbReference>
<dbReference type="GO" id="GO:0005290">
    <property type="term" value="F:L-histidine transmembrane transporter activity"/>
    <property type="evidence" value="ECO:0007669"/>
    <property type="project" value="TreeGrafter"/>
</dbReference>
<feature type="transmembrane region" description="Helical" evidence="9">
    <location>
        <begin position="222"/>
        <end position="244"/>
    </location>
</feature>
<protein>
    <submittedName>
        <fullName evidence="11">Transmembrane amino acid transporter protein</fullName>
    </submittedName>
</protein>
<feature type="transmembrane region" description="Helical" evidence="9">
    <location>
        <begin position="144"/>
        <end position="164"/>
    </location>
</feature>
<feature type="transmembrane region" description="Helical" evidence="9">
    <location>
        <begin position="77"/>
        <end position="100"/>
    </location>
</feature>
<reference evidence="11 12" key="2">
    <citation type="journal article" date="2012" name="Proc. Natl. Acad. Sci. U.S.A.">
        <title>Gain and loss of multiple functionally related, horizontally transferred genes in the reduced genomes of two microsporidian parasites.</title>
        <authorList>
            <person name="Pombert J.-F."/>
            <person name="Selman M."/>
            <person name="Burki F."/>
            <person name="Bardell F.T."/>
            <person name="Farinelli L."/>
            <person name="Solter L.F."/>
            <person name="Whitman D.W."/>
            <person name="Weiss L.M."/>
            <person name="Corradi N."/>
            <person name="Keeling P.J."/>
        </authorList>
    </citation>
    <scope>NUCLEOTIDE SEQUENCE [LARGE SCALE GENOMIC DNA]</scope>
    <source>
        <strain evidence="11 12">ATCC 50506</strain>
    </source>
</reference>
<feature type="transmembrane region" description="Helical" evidence="9">
    <location>
        <begin position="31"/>
        <end position="56"/>
    </location>
</feature>
<keyword evidence="6" id="KW-0029">Amino-acid transport</keyword>
<proteinExistence type="inferred from homology"/>
<dbReference type="GO" id="GO:0015194">
    <property type="term" value="F:L-serine transmembrane transporter activity"/>
    <property type="evidence" value="ECO:0007669"/>
    <property type="project" value="TreeGrafter"/>
</dbReference>
<evidence type="ECO:0000313" key="11">
    <source>
        <dbReference type="EMBL" id="ADM12281.1"/>
    </source>
</evidence>
<evidence type="ECO:0000313" key="12">
    <source>
        <dbReference type="Proteomes" id="UP000002313"/>
    </source>
</evidence>
<keyword evidence="3" id="KW-0813">Transport</keyword>
<organism evidence="11 12">
    <name type="scientific">Encephalitozoon intestinalis (strain ATCC 50506)</name>
    <name type="common">Microsporidian parasite</name>
    <name type="synonym">Septata intestinalis</name>
    <dbReference type="NCBI Taxonomy" id="876142"/>
    <lineage>
        <taxon>Eukaryota</taxon>
        <taxon>Fungi</taxon>
        <taxon>Fungi incertae sedis</taxon>
        <taxon>Microsporidia</taxon>
        <taxon>Unikaryonidae</taxon>
        <taxon>Encephalitozoon</taxon>
    </lineage>
</organism>
<keyword evidence="7 9" id="KW-1133">Transmembrane helix</keyword>
<evidence type="ECO:0000259" key="10">
    <source>
        <dbReference type="Pfam" id="PF01490"/>
    </source>
</evidence>
<dbReference type="GO" id="GO:0005302">
    <property type="term" value="F:L-tyrosine transmembrane transporter activity"/>
    <property type="evidence" value="ECO:0007669"/>
    <property type="project" value="TreeGrafter"/>
</dbReference>
<dbReference type="PANTHER" id="PTHR22950:SF678">
    <property type="entry name" value="VACUOLAR AMINO ACID TRANSPORTER 5-RELATED"/>
    <property type="match status" value="1"/>
</dbReference>
<dbReference type="OrthoDB" id="438545at2759"/>
<dbReference type="KEGG" id="ein:Eint_091530"/>
<feature type="transmembrane region" description="Helical" evidence="9">
    <location>
        <begin position="264"/>
        <end position="281"/>
    </location>
</feature>
<keyword evidence="5 9" id="KW-0812">Transmembrane</keyword>
<evidence type="ECO:0000256" key="2">
    <source>
        <dbReference type="ARBA" id="ARBA00008066"/>
    </source>
</evidence>
<dbReference type="EMBL" id="CP001950">
    <property type="protein sequence ID" value="ADM12281.1"/>
    <property type="molecule type" value="Genomic_DNA"/>
</dbReference>
<accession>E0S925</accession>
<keyword evidence="4" id="KW-0926">Vacuole</keyword>
<dbReference type="PANTHER" id="PTHR22950">
    <property type="entry name" value="AMINO ACID TRANSPORTER"/>
    <property type="match status" value="1"/>
</dbReference>
<feature type="transmembrane region" description="Helical" evidence="9">
    <location>
        <begin position="184"/>
        <end position="201"/>
    </location>
</feature>
<feature type="transmembrane region" description="Helical" evidence="9">
    <location>
        <begin position="327"/>
        <end position="350"/>
    </location>
</feature>
<comment type="subcellular location">
    <subcellularLocation>
        <location evidence="1">Vacuole membrane</location>
        <topology evidence="1">Multi-pass membrane protein</topology>
    </subcellularLocation>
</comment>
<evidence type="ECO:0000256" key="4">
    <source>
        <dbReference type="ARBA" id="ARBA00022554"/>
    </source>
</evidence>
<evidence type="ECO:0000256" key="3">
    <source>
        <dbReference type="ARBA" id="ARBA00022448"/>
    </source>
</evidence>
<dbReference type="InterPro" id="IPR013057">
    <property type="entry name" value="AA_transpt_TM"/>
</dbReference>
<evidence type="ECO:0000256" key="7">
    <source>
        <dbReference type="ARBA" id="ARBA00022989"/>
    </source>
</evidence>
<feature type="transmembrane region" description="Helical" evidence="9">
    <location>
        <begin position="302"/>
        <end position="321"/>
    </location>
</feature>
<dbReference type="AlphaFoldDB" id="E0S925"/>
<dbReference type="HOGENOM" id="CLU_009020_1_2_1"/>
<dbReference type="GeneID" id="9698473"/>
<feature type="domain" description="Amino acid transporter transmembrane" evidence="10">
    <location>
        <begin position="3"/>
        <end position="380"/>
    </location>
</feature>
<evidence type="ECO:0000256" key="9">
    <source>
        <dbReference type="SAM" id="Phobius"/>
    </source>
</evidence>
<dbReference type="RefSeq" id="XP_003073641.1">
    <property type="nucleotide sequence ID" value="XM_003073595.1"/>
</dbReference>
<evidence type="ECO:0000256" key="8">
    <source>
        <dbReference type="ARBA" id="ARBA00023136"/>
    </source>
</evidence>
<dbReference type="GO" id="GO:0005313">
    <property type="term" value="F:L-glutamate transmembrane transporter activity"/>
    <property type="evidence" value="ECO:0007669"/>
    <property type="project" value="TreeGrafter"/>
</dbReference>
<gene>
    <name evidence="11" type="ORF">Eint_091530</name>
</gene>
<keyword evidence="8 9" id="KW-0472">Membrane</keyword>
<reference evidence="11 12" key="1">
    <citation type="journal article" date="2010" name="Nat. Commun.">
        <title>The complete sequence of the smallest known nuclear genome from the microsporidian Encephalitozoon intestinalis.</title>
        <authorList>
            <person name="Corradi N."/>
            <person name="Pombert J.-F."/>
            <person name="Farinelli L."/>
            <person name="Didier E.S."/>
            <person name="Keeling P.J."/>
        </authorList>
    </citation>
    <scope>NUCLEOTIDE SEQUENCE [LARGE SCALE GENOMIC DNA]</scope>
    <source>
        <strain evidence="11 12">ATCC 50506</strain>
    </source>
</reference>
<dbReference type="VEuPathDB" id="MicrosporidiaDB:Eint_091530"/>
<evidence type="ECO:0000256" key="1">
    <source>
        <dbReference type="ARBA" id="ARBA00004128"/>
    </source>
</evidence>
<comment type="similarity">
    <text evidence="2">Belongs to the amino acid/polyamine transporter 2 family.</text>
</comment>
<sequence length="387" mass="42597">MATTLASGYVTLLKTSIGSGILSFPYLFKTYGILTGIALTMVSGFFSVLGLILYAICSQELGRTATLSRLATESMPYTRIIVDLSVFLKCFGVALSYLIITRQLLPVLIETIFGASILSDPNVSLLAFISCIGPFAYFNRLDKLKYTSLCGVIAIVVVVIASLYRYEYTPVSATNSIEYFAPLSYAWAGGFGKFVFSFTCHQNIFAIHSEMEDNSFPRMKRLIYMVASSAAIIYISFGILNYLLYGKAVKDNVLENYPNDVLASVVRGLYIVVMGVSYPLQVNPCRSHLINIIAFSQRSEKLLRFAVTTGIIISTCLLAVSGMSLGIIYSVIGATASTFMCLIFPALFYFNMNITKPKGLIFLSYTAFLFGIFVFSASLFSIILRNI</sequence>
<evidence type="ECO:0000256" key="5">
    <source>
        <dbReference type="ARBA" id="ARBA00022692"/>
    </source>
</evidence>
<name>E0S925_ENCIT</name>